<evidence type="ECO:0000256" key="1">
    <source>
        <dbReference type="ARBA" id="ARBA00001954"/>
    </source>
</evidence>
<keyword evidence="3" id="KW-0560">Oxidoreductase</keyword>
<comment type="cofactor">
    <cofactor evidence="1">
        <name>Fe(2+)</name>
        <dbReference type="ChEBI" id="CHEBI:29033"/>
    </cofactor>
</comment>
<organism evidence="8 9">
    <name type="scientific">Halomonas binhaiensis</name>
    <dbReference type="NCBI Taxonomy" id="2562282"/>
    <lineage>
        <taxon>Bacteria</taxon>
        <taxon>Pseudomonadati</taxon>
        <taxon>Pseudomonadota</taxon>
        <taxon>Gammaproteobacteria</taxon>
        <taxon>Oceanospirillales</taxon>
        <taxon>Halomonadaceae</taxon>
        <taxon>Halomonas</taxon>
    </lineage>
</organism>
<name>A0A5C1NI21_9GAMM</name>
<dbReference type="Proteomes" id="UP000324285">
    <property type="component" value="Chromosome"/>
</dbReference>
<evidence type="ECO:0000256" key="7">
    <source>
        <dbReference type="ARBA" id="ARBA00035045"/>
    </source>
</evidence>
<keyword evidence="4" id="KW-0408">Iron</keyword>
<evidence type="ECO:0000313" key="9">
    <source>
        <dbReference type="Proteomes" id="UP000324285"/>
    </source>
</evidence>
<accession>A0A5C1NI21</accession>
<comment type="similarity">
    <text evidence="5">Belongs to the 2-oxoadipate dioxygenase/decarboxylase family.</text>
</comment>
<dbReference type="AlphaFoldDB" id="A0A5C1NI21"/>
<evidence type="ECO:0000256" key="3">
    <source>
        <dbReference type="ARBA" id="ARBA00023002"/>
    </source>
</evidence>
<proteinExistence type="inferred from homology"/>
<gene>
    <name evidence="8" type="ORF">E4T21_10205</name>
</gene>
<evidence type="ECO:0000256" key="6">
    <source>
        <dbReference type="ARBA" id="ARBA00035023"/>
    </source>
</evidence>
<dbReference type="GO" id="GO:0051213">
    <property type="term" value="F:dioxygenase activity"/>
    <property type="evidence" value="ECO:0007669"/>
    <property type="project" value="UniProtKB-KW"/>
</dbReference>
<evidence type="ECO:0000256" key="4">
    <source>
        <dbReference type="ARBA" id="ARBA00023004"/>
    </source>
</evidence>
<dbReference type="OrthoDB" id="506370at2"/>
<dbReference type="EMBL" id="CP038437">
    <property type="protein sequence ID" value="QEM81887.1"/>
    <property type="molecule type" value="Genomic_DNA"/>
</dbReference>
<dbReference type="EC" id="1.13.11.93" evidence="6"/>
<dbReference type="KEGG" id="hbh:E4T21_10205"/>
<evidence type="ECO:0000313" key="8">
    <source>
        <dbReference type="EMBL" id="QEM81887.1"/>
    </source>
</evidence>
<keyword evidence="9" id="KW-1185">Reference proteome</keyword>
<dbReference type="Gene3D" id="3.10.180.50">
    <property type="match status" value="1"/>
</dbReference>
<sequence length="253" mass="28282">MSEEHQVAQQLWLDYVHLHPDIGALRLWPTNSPVEYFTLVTLSQSPWSMASMLPLFTERGYQDRHRYAMADCGLLAALLAPHGDGPWLILVELQATSLPRQAREALLNLVQQDGSDTITYQPGAMRPWPMPDWNTYQLLARAHPLAAWLSIIGPRVHHAGFDCQRLSRSLNELDILLQEHGLTATSQVDSVFPVSALIDQRFYPTCSQLLPFAAGDEHRVPLGGLALIQKQLGAGQERSAEILLPPHALCEIF</sequence>
<keyword evidence="2" id="KW-0223">Dioxygenase</keyword>
<reference evidence="8" key="1">
    <citation type="submission" date="2021-02" db="EMBL/GenBank/DDBJ databases">
        <title>Strain Y2R2, a novel species of the genus Halomonas.</title>
        <authorList>
            <person name="Huang H."/>
        </authorList>
    </citation>
    <scope>NUCLEOTIDE SEQUENCE</scope>
    <source>
        <strain evidence="8">Y2R2</strain>
    </source>
</reference>
<dbReference type="InterPro" id="IPR009770">
    <property type="entry name" value="HGLS"/>
</dbReference>
<evidence type="ECO:0000256" key="2">
    <source>
        <dbReference type="ARBA" id="ARBA00022964"/>
    </source>
</evidence>
<evidence type="ECO:0000256" key="5">
    <source>
        <dbReference type="ARBA" id="ARBA00035013"/>
    </source>
</evidence>
<dbReference type="SMART" id="SM01150">
    <property type="entry name" value="DUF1338"/>
    <property type="match status" value="1"/>
</dbReference>
<dbReference type="RefSeq" id="WP_149284898.1">
    <property type="nucleotide sequence ID" value="NZ_CP038437.2"/>
</dbReference>
<protein>
    <recommendedName>
        <fullName evidence="6">2-oxoadipate dioxygenase/decarboxylase</fullName>
        <ecNumber evidence="6">1.13.11.93</ecNumber>
    </recommendedName>
    <alternativeName>
        <fullName evidence="7">2-hydroxyglutarate synthase</fullName>
    </alternativeName>
</protein>